<name>A0A8X8GGB0_ACIGI</name>
<dbReference type="RefSeq" id="WP_234622523.1">
    <property type="nucleotide sequence ID" value="NZ_JAHWXT010000001.1"/>
</dbReference>
<evidence type="ECO:0000256" key="1">
    <source>
        <dbReference type="SAM" id="Phobius"/>
    </source>
</evidence>
<keyword evidence="1" id="KW-0472">Membrane</keyword>
<keyword evidence="1" id="KW-1133">Transmembrane helix</keyword>
<keyword evidence="1" id="KW-0812">Transmembrane</keyword>
<dbReference type="AlphaFoldDB" id="A0A8X8GGB0"/>
<sequence>MQSYNENKIYFINNLKSNERMGVIHFYASSSCESNDYYDKANLEVELQFTFMSQYGHKQHKINLFSASYRLDKKINSELGGRASISSSSPGSLGAIFVDPTLLRGNRVGSLVMSYIVRWLKQFPEETVVNKIDFRPEKEEMAKRFYAKFGIPLNGYTKIGLLIDNNNWAENINEVPLENFVYEAWSKQEEIKFLELKNEEGRFKISKSNHEIYTWKSIFFGLDKIEFNQDIFIPSGFDVYFNEFNNNFKKDRGVLRGLIDNYGSLNYKLESETSIYNNIQKAIARESVERVRVFKINYFFRKIKWKLINYSPILIIFFLGFFSYKNSF</sequence>
<comment type="caution">
    <text evidence="2">The sequence shown here is derived from an EMBL/GenBank/DDBJ whole genome shotgun (WGS) entry which is preliminary data.</text>
</comment>
<dbReference type="EMBL" id="JAHWXT010000001">
    <property type="protein sequence ID" value="MCF0263137.1"/>
    <property type="molecule type" value="Genomic_DNA"/>
</dbReference>
<proteinExistence type="predicted"/>
<evidence type="ECO:0000313" key="3">
    <source>
        <dbReference type="Proteomes" id="UP000887320"/>
    </source>
</evidence>
<protein>
    <submittedName>
        <fullName evidence="2">Uncharacterized protein</fullName>
    </submittedName>
</protein>
<feature type="transmembrane region" description="Helical" evidence="1">
    <location>
        <begin position="307"/>
        <end position="324"/>
    </location>
</feature>
<organism evidence="2 3">
    <name type="scientific">Acinetobacter guillouiae</name>
    <name type="common">Acinetobacter genomosp. 11</name>
    <dbReference type="NCBI Taxonomy" id="106649"/>
    <lineage>
        <taxon>Bacteria</taxon>
        <taxon>Pseudomonadati</taxon>
        <taxon>Pseudomonadota</taxon>
        <taxon>Gammaproteobacteria</taxon>
        <taxon>Moraxellales</taxon>
        <taxon>Moraxellaceae</taxon>
        <taxon>Acinetobacter</taxon>
    </lineage>
</organism>
<accession>A0A8X8GGB0</accession>
<gene>
    <name evidence="2" type="ORF">KW868_01425</name>
</gene>
<reference evidence="2" key="1">
    <citation type="submission" date="2021-07" db="EMBL/GenBank/DDBJ databases">
        <authorList>
            <person name="Fernandez M."/>
            <person name="Pereira P."/>
            <person name="Torres Tejerizo G.A."/>
            <person name="Gonzalez P."/>
            <person name="Agostini E."/>
        </authorList>
    </citation>
    <scope>NUCLEOTIDE SEQUENCE</scope>
    <source>
        <strain evidence="2">SFC 500-1A</strain>
    </source>
</reference>
<evidence type="ECO:0000313" key="2">
    <source>
        <dbReference type="EMBL" id="MCF0263137.1"/>
    </source>
</evidence>
<dbReference type="Proteomes" id="UP000887320">
    <property type="component" value="Unassembled WGS sequence"/>
</dbReference>